<reference evidence="3 4" key="1">
    <citation type="submission" date="2016-10" db="EMBL/GenBank/DDBJ databases">
        <authorList>
            <person name="de Groot N.N."/>
        </authorList>
    </citation>
    <scope>NUCLEOTIDE SEQUENCE [LARGE SCALE GENOMIC DNA]</scope>
    <source>
        <strain evidence="3 4">CGMCC 4.7037</strain>
    </source>
</reference>
<keyword evidence="2" id="KW-0812">Transmembrane</keyword>
<evidence type="ECO:0008006" key="5">
    <source>
        <dbReference type="Google" id="ProtNLM"/>
    </source>
</evidence>
<evidence type="ECO:0000313" key="3">
    <source>
        <dbReference type="EMBL" id="SEH03099.1"/>
    </source>
</evidence>
<evidence type="ECO:0000256" key="1">
    <source>
        <dbReference type="SAM" id="MobiDB-lite"/>
    </source>
</evidence>
<feature type="transmembrane region" description="Helical" evidence="2">
    <location>
        <begin position="147"/>
        <end position="167"/>
    </location>
</feature>
<accession>A0A1H6F1M0</accession>
<dbReference type="OrthoDB" id="3625784at2"/>
<keyword evidence="2" id="KW-0472">Membrane</keyword>
<organism evidence="3 4">
    <name type="scientific">Nonomuraea solani</name>
    <dbReference type="NCBI Taxonomy" id="1144553"/>
    <lineage>
        <taxon>Bacteria</taxon>
        <taxon>Bacillati</taxon>
        <taxon>Actinomycetota</taxon>
        <taxon>Actinomycetes</taxon>
        <taxon>Streptosporangiales</taxon>
        <taxon>Streptosporangiaceae</taxon>
        <taxon>Nonomuraea</taxon>
    </lineage>
</organism>
<dbReference type="AlphaFoldDB" id="A0A1H6F1M0"/>
<protein>
    <recommendedName>
        <fullName evidence="5">Sodium:proton antiporter</fullName>
    </recommendedName>
</protein>
<feature type="compositionally biased region" description="Polar residues" evidence="1">
    <location>
        <begin position="1"/>
        <end position="21"/>
    </location>
</feature>
<dbReference type="InterPro" id="IPR046291">
    <property type="entry name" value="DUF6328"/>
</dbReference>
<dbReference type="Proteomes" id="UP000236732">
    <property type="component" value="Unassembled WGS sequence"/>
</dbReference>
<feature type="transmembrane region" description="Helical" evidence="2">
    <location>
        <begin position="47"/>
        <end position="67"/>
    </location>
</feature>
<dbReference type="RefSeq" id="WP_146104200.1">
    <property type="nucleotide sequence ID" value="NZ_FNVT01000033.1"/>
</dbReference>
<keyword evidence="2" id="KW-1133">Transmembrane helix</keyword>
<feature type="transmembrane region" description="Helical" evidence="2">
    <location>
        <begin position="79"/>
        <end position="100"/>
    </location>
</feature>
<name>A0A1H6F1M0_9ACTN</name>
<feature type="transmembrane region" description="Helical" evidence="2">
    <location>
        <begin position="121"/>
        <end position="141"/>
    </location>
</feature>
<gene>
    <name evidence="3" type="ORF">SAMN05444920_1333</name>
</gene>
<proteinExistence type="predicted"/>
<evidence type="ECO:0000256" key="2">
    <source>
        <dbReference type="SAM" id="Phobius"/>
    </source>
</evidence>
<evidence type="ECO:0000313" key="4">
    <source>
        <dbReference type="Proteomes" id="UP000236732"/>
    </source>
</evidence>
<feature type="region of interest" description="Disordered" evidence="1">
    <location>
        <begin position="1"/>
        <end position="34"/>
    </location>
</feature>
<keyword evidence="4" id="KW-1185">Reference proteome</keyword>
<dbReference type="Pfam" id="PF19853">
    <property type="entry name" value="DUF6328"/>
    <property type="match status" value="1"/>
</dbReference>
<sequence>MALPHQESQSRLLPDSDSSAGTAEESGADESHKERIDRELSELLQGLRVMVTGVQVLFAFLLAMPFQSGFAKVDTSGHWLFFIALTGSATASLCFITPAVQHRLLFRTGLKEKIVRRANELGLAGAVSLAVAITAAMALVAEVVLGNWLAIVFGAAAALATCWLWLLQPIIDLRRQVAASAPQTRGGAGQRDGRR</sequence>
<dbReference type="EMBL" id="FNVT01000033">
    <property type="protein sequence ID" value="SEH03099.1"/>
    <property type="molecule type" value="Genomic_DNA"/>
</dbReference>